<accession>A0ACC2WSX1</accession>
<evidence type="ECO:0000313" key="1">
    <source>
        <dbReference type="EMBL" id="KAJ9114516.1"/>
    </source>
</evidence>
<keyword evidence="2" id="KW-1185">Reference proteome</keyword>
<evidence type="ECO:0000313" key="2">
    <source>
        <dbReference type="Proteomes" id="UP001230649"/>
    </source>
</evidence>
<sequence>MVRATRMNVDRQSCQDEACAIQSCLSRTSYDQSKCEAYVAALYRCCDNFYKAVDKQAVTNLAGQERPEVVESTACPIRSVVERKMKQLEKEAR</sequence>
<dbReference type="EMBL" id="JASBWS010000008">
    <property type="protein sequence ID" value="KAJ9114516.1"/>
    <property type="molecule type" value="Genomic_DNA"/>
</dbReference>
<proteinExistence type="predicted"/>
<organism evidence="1 2">
    <name type="scientific">Naganishia adeliensis</name>
    <dbReference type="NCBI Taxonomy" id="92952"/>
    <lineage>
        <taxon>Eukaryota</taxon>
        <taxon>Fungi</taxon>
        <taxon>Dikarya</taxon>
        <taxon>Basidiomycota</taxon>
        <taxon>Agaricomycotina</taxon>
        <taxon>Tremellomycetes</taxon>
        <taxon>Filobasidiales</taxon>
        <taxon>Filobasidiaceae</taxon>
        <taxon>Naganishia</taxon>
    </lineage>
</organism>
<comment type="caution">
    <text evidence="1">The sequence shown here is derived from an EMBL/GenBank/DDBJ whole genome shotgun (WGS) entry which is preliminary data.</text>
</comment>
<protein>
    <submittedName>
        <fullName evidence="1">Uncharacterized protein</fullName>
    </submittedName>
</protein>
<dbReference type="Proteomes" id="UP001230649">
    <property type="component" value="Unassembled WGS sequence"/>
</dbReference>
<name>A0ACC2WSX1_9TREE</name>
<reference evidence="1" key="1">
    <citation type="submission" date="2023-04" db="EMBL/GenBank/DDBJ databases">
        <title>Draft Genome sequencing of Naganishia species isolated from polar environments using Oxford Nanopore Technology.</title>
        <authorList>
            <person name="Leo P."/>
            <person name="Venkateswaran K."/>
        </authorList>
    </citation>
    <scope>NUCLEOTIDE SEQUENCE</scope>
    <source>
        <strain evidence="1">MNA-CCFEE 5262</strain>
    </source>
</reference>
<gene>
    <name evidence="1" type="ORF">QFC20_001389</name>
</gene>